<dbReference type="AlphaFoldDB" id="A0A2K3M7S3"/>
<dbReference type="EMBL" id="ASHM01052306">
    <property type="protein sequence ID" value="PNX86851.1"/>
    <property type="molecule type" value="Genomic_DNA"/>
</dbReference>
<proteinExistence type="predicted"/>
<gene>
    <name evidence="1" type="ORF">L195_g042934</name>
</gene>
<reference evidence="1 2" key="2">
    <citation type="journal article" date="2017" name="Front. Plant Sci.">
        <title>Gene Classification and Mining of Molecular Markers Useful in Red Clover (Trifolium pratense) Breeding.</title>
        <authorList>
            <person name="Istvanek J."/>
            <person name="Dluhosova J."/>
            <person name="Dluhos P."/>
            <person name="Patkova L."/>
            <person name="Nedelnik J."/>
            <person name="Repkova J."/>
        </authorList>
    </citation>
    <scope>NUCLEOTIDE SEQUENCE [LARGE SCALE GENOMIC DNA]</scope>
    <source>
        <strain evidence="2">cv. Tatra</strain>
        <tissue evidence="1">Young leaves</tissue>
    </source>
</reference>
<evidence type="ECO:0000313" key="1">
    <source>
        <dbReference type="EMBL" id="PNX86851.1"/>
    </source>
</evidence>
<comment type="caution">
    <text evidence="1">The sequence shown here is derived from an EMBL/GenBank/DDBJ whole genome shotgun (WGS) entry which is preliminary data.</text>
</comment>
<protein>
    <submittedName>
        <fullName evidence="1">Uncharacterized protein</fullName>
    </submittedName>
</protein>
<reference evidence="1 2" key="1">
    <citation type="journal article" date="2014" name="Am. J. Bot.">
        <title>Genome assembly and annotation for red clover (Trifolium pratense; Fabaceae).</title>
        <authorList>
            <person name="Istvanek J."/>
            <person name="Jaros M."/>
            <person name="Krenek A."/>
            <person name="Repkova J."/>
        </authorList>
    </citation>
    <scope>NUCLEOTIDE SEQUENCE [LARGE SCALE GENOMIC DNA]</scope>
    <source>
        <strain evidence="2">cv. Tatra</strain>
        <tissue evidence="1">Young leaves</tissue>
    </source>
</reference>
<name>A0A2K3M7S3_TRIPR</name>
<dbReference type="Proteomes" id="UP000236291">
    <property type="component" value="Unassembled WGS sequence"/>
</dbReference>
<sequence>MGLGVTPSTRSVYALSPFEHYQAETDLDETESWKTTNKTIYRGEQSKLDLTAGTKTTKGVNDVDIEATKQAGTTSLPLSISENFKERDCPCIRDQWPIAVVSTPIRNKTLVAIKATSRVVSADQKTDHVPSNKKTDHVPKRLCREPNGLERTIENPTLHRDWMVGEKEG</sequence>
<organism evidence="1 2">
    <name type="scientific">Trifolium pratense</name>
    <name type="common">Red clover</name>
    <dbReference type="NCBI Taxonomy" id="57577"/>
    <lineage>
        <taxon>Eukaryota</taxon>
        <taxon>Viridiplantae</taxon>
        <taxon>Streptophyta</taxon>
        <taxon>Embryophyta</taxon>
        <taxon>Tracheophyta</taxon>
        <taxon>Spermatophyta</taxon>
        <taxon>Magnoliopsida</taxon>
        <taxon>eudicotyledons</taxon>
        <taxon>Gunneridae</taxon>
        <taxon>Pentapetalae</taxon>
        <taxon>rosids</taxon>
        <taxon>fabids</taxon>
        <taxon>Fabales</taxon>
        <taxon>Fabaceae</taxon>
        <taxon>Papilionoideae</taxon>
        <taxon>50 kb inversion clade</taxon>
        <taxon>NPAAA clade</taxon>
        <taxon>Hologalegina</taxon>
        <taxon>IRL clade</taxon>
        <taxon>Trifolieae</taxon>
        <taxon>Trifolium</taxon>
    </lineage>
</organism>
<evidence type="ECO:0000313" key="2">
    <source>
        <dbReference type="Proteomes" id="UP000236291"/>
    </source>
</evidence>
<accession>A0A2K3M7S3</accession>